<dbReference type="GO" id="GO:0016567">
    <property type="term" value="P:protein ubiquitination"/>
    <property type="evidence" value="ECO:0007669"/>
    <property type="project" value="UniProtKB-UniPathway"/>
</dbReference>
<gene>
    <name evidence="9" type="primary">YBR062C</name>
    <name evidence="9" type="ORF">CFIMG_003200RA</name>
</gene>
<feature type="region of interest" description="Disordered" evidence="7">
    <location>
        <begin position="1"/>
        <end position="25"/>
    </location>
</feature>
<organism evidence="9 10">
    <name type="scientific">Ceratocystis fimbriata CBS 114723</name>
    <dbReference type="NCBI Taxonomy" id="1035309"/>
    <lineage>
        <taxon>Eukaryota</taxon>
        <taxon>Fungi</taxon>
        <taxon>Dikarya</taxon>
        <taxon>Ascomycota</taxon>
        <taxon>Pezizomycotina</taxon>
        <taxon>Sordariomycetes</taxon>
        <taxon>Hypocreomycetidae</taxon>
        <taxon>Microascales</taxon>
        <taxon>Ceratocystidaceae</taxon>
        <taxon>Ceratocystis</taxon>
    </lineage>
</organism>
<feature type="compositionally biased region" description="Basic and acidic residues" evidence="7">
    <location>
        <begin position="1"/>
        <end position="11"/>
    </location>
</feature>
<keyword evidence="4" id="KW-0833">Ubl conjugation pathway</keyword>
<dbReference type="InterPro" id="IPR001841">
    <property type="entry name" value="Znf_RING"/>
</dbReference>
<reference evidence="9 10" key="1">
    <citation type="journal article" date="2013" name="Fungal Biol.">
        <title>Analysis of microsatellite markers in the genome of the plant pathogen Ceratocystis fimbriata.</title>
        <authorList>
            <person name="Simpson M.C."/>
            <person name="Wilken P.M."/>
            <person name="Coetzee M.P."/>
            <person name="Wingfield M.J."/>
            <person name="Wingfield B.D."/>
        </authorList>
    </citation>
    <scope>NUCLEOTIDE SEQUENCE [LARGE SCALE GENOMIC DNA]</scope>
    <source>
        <strain evidence="9 10">CBS 114723</strain>
    </source>
</reference>
<dbReference type="AlphaFoldDB" id="A0A2C5WZD7"/>
<dbReference type="Gene3D" id="3.30.40.10">
    <property type="entry name" value="Zinc/RING finger domain, C3HC4 (zinc finger)"/>
    <property type="match status" value="1"/>
</dbReference>
<dbReference type="InterPro" id="IPR013083">
    <property type="entry name" value="Znf_RING/FYVE/PHD"/>
</dbReference>
<dbReference type="GO" id="GO:0061630">
    <property type="term" value="F:ubiquitin protein ligase activity"/>
    <property type="evidence" value="ECO:0007669"/>
    <property type="project" value="TreeGrafter"/>
</dbReference>
<comment type="caution">
    <text evidence="9">The sequence shown here is derived from an EMBL/GenBank/DDBJ whole genome shotgun (WGS) entry which is preliminary data.</text>
</comment>
<dbReference type="PANTHER" id="PTHR15710">
    <property type="entry name" value="E3 UBIQUITIN-PROTEIN LIGASE PRAJA"/>
    <property type="match status" value="1"/>
</dbReference>
<evidence type="ECO:0000256" key="1">
    <source>
        <dbReference type="ARBA" id="ARBA00004906"/>
    </source>
</evidence>
<evidence type="ECO:0000256" key="5">
    <source>
        <dbReference type="ARBA" id="ARBA00022833"/>
    </source>
</evidence>
<keyword evidence="3 6" id="KW-0863">Zinc-finger</keyword>
<proteinExistence type="predicted"/>
<name>A0A2C5WZD7_9PEZI</name>
<evidence type="ECO:0000256" key="4">
    <source>
        <dbReference type="ARBA" id="ARBA00022786"/>
    </source>
</evidence>
<evidence type="ECO:0000259" key="8">
    <source>
        <dbReference type="PROSITE" id="PS50089"/>
    </source>
</evidence>
<dbReference type="PROSITE" id="PS50089">
    <property type="entry name" value="ZF_RING_2"/>
    <property type="match status" value="1"/>
</dbReference>
<dbReference type="GO" id="GO:0051603">
    <property type="term" value="P:proteolysis involved in protein catabolic process"/>
    <property type="evidence" value="ECO:0007669"/>
    <property type="project" value="UniProtKB-ARBA"/>
</dbReference>
<dbReference type="PANTHER" id="PTHR15710:SF243">
    <property type="entry name" value="E3 UBIQUITIN-PROTEIN LIGASE PRAJA-2 ISOFORM X1"/>
    <property type="match status" value="1"/>
</dbReference>
<evidence type="ECO:0000256" key="7">
    <source>
        <dbReference type="SAM" id="MobiDB-lite"/>
    </source>
</evidence>
<evidence type="ECO:0000313" key="9">
    <source>
        <dbReference type="EMBL" id="PHH51555.1"/>
    </source>
</evidence>
<dbReference type="Proteomes" id="UP000222788">
    <property type="component" value="Unassembled WGS sequence"/>
</dbReference>
<dbReference type="GO" id="GO:0008270">
    <property type="term" value="F:zinc ion binding"/>
    <property type="evidence" value="ECO:0007669"/>
    <property type="project" value="UniProtKB-KW"/>
</dbReference>
<dbReference type="GO" id="GO:0005737">
    <property type="term" value="C:cytoplasm"/>
    <property type="evidence" value="ECO:0007669"/>
    <property type="project" value="TreeGrafter"/>
</dbReference>
<comment type="pathway">
    <text evidence="1">Protein modification; protein ubiquitination.</text>
</comment>
<reference evidence="9 10" key="2">
    <citation type="journal article" date="2013" name="IMA Fungus">
        <title>IMA Genome-F 1: Ceratocystis fimbriata: Draft nuclear genome sequence for the plant pathogen, Ceratocystis fimbriata.</title>
        <authorList>
            <person name="Wilken P.M."/>
            <person name="Steenkamp E.T."/>
            <person name="Wingfield M.J."/>
            <person name="de Beer Z.W."/>
            <person name="Wingfield B.D."/>
        </authorList>
    </citation>
    <scope>NUCLEOTIDE SEQUENCE [LARGE SCALE GENOMIC DNA]</scope>
    <source>
        <strain evidence="9 10">CBS 114723</strain>
    </source>
</reference>
<dbReference type="InterPro" id="IPR024766">
    <property type="entry name" value="Znf_RING_H2"/>
</dbReference>
<evidence type="ECO:0000313" key="10">
    <source>
        <dbReference type="Proteomes" id="UP000222788"/>
    </source>
</evidence>
<evidence type="ECO:0000256" key="3">
    <source>
        <dbReference type="ARBA" id="ARBA00022771"/>
    </source>
</evidence>
<dbReference type="Pfam" id="PF12678">
    <property type="entry name" value="zf-rbx1"/>
    <property type="match status" value="1"/>
</dbReference>
<feature type="domain" description="RING-type" evidence="8">
    <location>
        <begin position="134"/>
        <end position="179"/>
    </location>
</feature>
<dbReference type="UniPathway" id="UPA00143"/>
<keyword evidence="2" id="KW-0479">Metal-binding</keyword>
<evidence type="ECO:0000256" key="2">
    <source>
        <dbReference type="ARBA" id="ARBA00022723"/>
    </source>
</evidence>
<sequence>MSSQYEIEHSIKPQAKPRGRRPDMSSFDALLDQVSTSGARTSASAIFSAQEHHNPHATPTPVDMAALYRLVQDQMASLASTAPSTENRTLLESLMAELDASIADPPTEVCGLGQDFLDGLERVDRGRVGVEETCPICAEKHRDDPYCLVVELPCHKSHRFDLECVAPWIQSKGSCPLCRTDFTKKKEVVRVEDSEEEDDDPAGMYA</sequence>
<keyword evidence="5" id="KW-0862">Zinc</keyword>
<dbReference type="EMBL" id="APWK03000090">
    <property type="protein sequence ID" value="PHH51555.1"/>
    <property type="molecule type" value="Genomic_DNA"/>
</dbReference>
<evidence type="ECO:0000256" key="6">
    <source>
        <dbReference type="PROSITE-ProRule" id="PRU00175"/>
    </source>
</evidence>
<accession>A0A2C5WZD7</accession>
<dbReference type="STRING" id="1035309.A0A2C5WZD7"/>
<dbReference type="SUPFAM" id="SSF57850">
    <property type="entry name" value="RING/U-box"/>
    <property type="match status" value="1"/>
</dbReference>
<dbReference type="OrthoDB" id="8062037at2759"/>
<keyword evidence="10" id="KW-1185">Reference proteome</keyword>
<protein>
    <submittedName>
        <fullName evidence="9">Putative RING finger protein YBR062C</fullName>
    </submittedName>
</protein>